<proteinExistence type="predicted"/>
<accession>A0ABS6FJ28</accession>
<dbReference type="InterPro" id="IPR002631">
    <property type="entry name" value="Plasmid_rep_OBD"/>
</dbReference>
<dbReference type="Proteomes" id="UP000783742">
    <property type="component" value="Unassembled WGS sequence"/>
</dbReference>
<dbReference type="RefSeq" id="WP_216550021.1">
    <property type="nucleotide sequence ID" value="NZ_JAHLQO010000011.1"/>
</dbReference>
<evidence type="ECO:0000313" key="4">
    <source>
        <dbReference type="Proteomes" id="UP000783742"/>
    </source>
</evidence>
<protein>
    <submittedName>
        <fullName evidence="3">Replication protein</fullName>
    </submittedName>
</protein>
<dbReference type="EMBL" id="JAHLQO010000011">
    <property type="protein sequence ID" value="MBU5670197.1"/>
    <property type="molecule type" value="Genomic_DNA"/>
</dbReference>
<organism evidence="3 4">
    <name type="scientific">Peptoniphilus ovalis</name>
    <dbReference type="NCBI Taxonomy" id="2841503"/>
    <lineage>
        <taxon>Bacteria</taxon>
        <taxon>Bacillati</taxon>
        <taxon>Bacillota</taxon>
        <taxon>Tissierellia</taxon>
        <taxon>Tissierellales</taxon>
        <taxon>Peptoniphilaceae</taxon>
        <taxon>Peptoniphilus</taxon>
    </lineage>
</organism>
<evidence type="ECO:0000313" key="3">
    <source>
        <dbReference type="EMBL" id="MBU5670197.1"/>
    </source>
</evidence>
<dbReference type="Pfam" id="PF21861">
    <property type="entry name" value="RepB_C"/>
    <property type="match status" value="1"/>
</dbReference>
<sequence length="226" mass="25923">MTKKNTSRTRNWVFVVYPESLPEGWRDIIDGWHVPYLISPIHDMDKNPDGTVKKPHHHVLLMFSGLKTYQQIVDLIKPLNGPIPIMCQSVKGMARYFAHIDNPEKHQYSVEDIIAGAGADLTELLKPSSGDRYEMIGEMIQFINDNQVMEFEEIVIYAMNNKSSTWFPLLCDNSAYIISSVINSKRNRYKEGYLLDGCNLINVETGEIASDKSFLYKNNKNDSEEE</sequence>
<feature type="domain" description="Plasmid replication protein origin binding" evidence="1">
    <location>
        <begin position="5"/>
        <end position="121"/>
    </location>
</feature>
<feature type="domain" description="Replication protein RepB C-terminal" evidence="2">
    <location>
        <begin position="129"/>
        <end position="186"/>
    </location>
</feature>
<evidence type="ECO:0000259" key="2">
    <source>
        <dbReference type="Pfam" id="PF21861"/>
    </source>
</evidence>
<reference evidence="3 4" key="1">
    <citation type="submission" date="2021-06" db="EMBL/GenBank/DDBJ databases">
        <authorList>
            <person name="Sun Q."/>
            <person name="Li D."/>
        </authorList>
    </citation>
    <scope>NUCLEOTIDE SEQUENCE [LARGE SCALE GENOMIC DNA]</scope>
    <source>
        <strain evidence="3 4">MSJ-1</strain>
    </source>
</reference>
<evidence type="ECO:0000259" key="1">
    <source>
        <dbReference type="Pfam" id="PF01719"/>
    </source>
</evidence>
<dbReference type="Pfam" id="PF01719">
    <property type="entry name" value="Rep_OBD"/>
    <property type="match status" value="1"/>
</dbReference>
<gene>
    <name evidence="3" type="ORF">KQI68_10240</name>
</gene>
<name>A0ABS6FJ28_9FIRM</name>
<keyword evidence="4" id="KW-1185">Reference proteome</keyword>
<comment type="caution">
    <text evidence="3">The sequence shown here is derived from an EMBL/GenBank/DDBJ whole genome shotgun (WGS) entry which is preliminary data.</text>
</comment>
<dbReference type="InterPro" id="IPR053923">
    <property type="entry name" value="RepB_C"/>
</dbReference>